<reference evidence="2 3" key="1">
    <citation type="submission" date="2016-10" db="EMBL/GenBank/DDBJ databases">
        <authorList>
            <person name="de Groot N.N."/>
        </authorList>
    </citation>
    <scope>NUCLEOTIDE SEQUENCE [LARGE SCALE GENOMIC DNA]</scope>
    <source>
        <strain evidence="2 3">DSM 44993</strain>
    </source>
</reference>
<keyword evidence="1" id="KW-1133">Transmembrane helix</keyword>
<evidence type="ECO:0000313" key="3">
    <source>
        <dbReference type="Proteomes" id="UP000198582"/>
    </source>
</evidence>
<dbReference type="OrthoDB" id="8896802at2"/>
<protein>
    <submittedName>
        <fullName evidence="2">Uncharacterized protein</fullName>
    </submittedName>
</protein>
<feature type="transmembrane region" description="Helical" evidence="1">
    <location>
        <begin position="145"/>
        <end position="167"/>
    </location>
</feature>
<dbReference type="EMBL" id="FOEF01000005">
    <property type="protein sequence ID" value="SEP28564.1"/>
    <property type="molecule type" value="Genomic_DNA"/>
</dbReference>
<dbReference type="SUPFAM" id="SSF103473">
    <property type="entry name" value="MFS general substrate transporter"/>
    <property type="match status" value="1"/>
</dbReference>
<sequence>MTTKRGRLAAFWERQLDQAEEQAAKRALKLRGWRTRQRRRQLVGVTVAGNLILIGAAAAITFVPIWLFPVLWGVGFLITGAGFVPQRIVTGKMSDSFSRLLDEREREWRHRTTFLAYQVMIYLMLIALFYALAMMRQPDGAVRGATMLAALLVTGSTLPSLILGWTLPDDDPEDFLDVPEVPA</sequence>
<dbReference type="STRING" id="394193.SAMN04489732_105316"/>
<dbReference type="InterPro" id="IPR036259">
    <property type="entry name" value="MFS_trans_sf"/>
</dbReference>
<name>A0A1H8WLJ9_9PSEU</name>
<accession>A0A1H8WLJ9</accession>
<feature type="transmembrane region" description="Helical" evidence="1">
    <location>
        <begin position="114"/>
        <end position="133"/>
    </location>
</feature>
<keyword evidence="1" id="KW-0472">Membrane</keyword>
<evidence type="ECO:0000256" key="1">
    <source>
        <dbReference type="SAM" id="Phobius"/>
    </source>
</evidence>
<dbReference type="RefSeq" id="WP_091617384.1">
    <property type="nucleotide sequence ID" value="NZ_FOEF01000005.1"/>
</dbReference>
<keyword evidence="1" id="KW-0812">Transmembrane</keyword>
<feature type="transmembrane region" description="Helical" evidence="1">
    <location>
        <begin position="42"/>
        <end position="67"/>
    </location>
</feature>
<gene>
    <name evidence="2" type="ORF">SAMN04489732_105316</name>
</gene>
<evidence type="ECO:0000313" key="2">
    <source>
        <dbReference type="EMBL" id="SEP28564.1"/>
    </source>
</evidence>
<proteinExistence type="predicted"/>
<dbReference type="Proteomes" id="UP000198582">
    <property type="component" value="Unassembled WGS sequence"/>
</dbReference>
<keyword evidence="3" id="KW-1185">Reference proteome</keyword>
<dbReference type="AlphaFoldDB" id="A0A1H8WLJ9"/>
<organism evidence="2 3">
    <name type="scientific">Amycolatopsis saalfeldensis</name>
    <dbReference type="NCBI Taxonomy" id="394193"/>
    <lineage>
        <taxon>Bacteria</taxon>
        <taxon>Bacillati</taxon>
        <taxon>Actinomycetota</taxon>
        <taxon>Actinomycetes</taxon>
        <taxon>Pseudonocardiales</taxon>
        <taxon>Pseudonocardiaceae</taxon>
        <taxon>Amycolatopsis</taxon>
    </lineage>
</organism>